<dbReference type="SMART" id="SM00304">
    <property type="entry name" value="HAMP"/>
    <property type="match status" value="4"/>
</dbReference>
<evidence type="ECO:0000256" key="1">
    <source>
        <dbReference type="ARBA" id="ARBA00004370"/>
    </source>
</evidence>
<keyword evidence="7" id="KW-0812">Transmembrane</keyword>
<feature type="transmembrane region" description="Helical" evidence="7">
    <location>
        <begin position="184"/>
        <end position="206"/>
    </location>
</feature>
<keyword evidence="11" id="KW-1185">Reference proteome</keyword>
<keyword evidence="7" id="KW-1133">Transmembrane helix</keyword>
<keyword evidence="6" id="KW-0175">Coiled coil</keyword>
<evidence type="ECO:0000259" key="9">
    <source>
        <dbReference type="PROSITE" id="PS50885"/>
    </source>
</evidence>
<dbReference type="InterPro" id="IPR004090">
    <property type="entry name" value="Chemotax_Me-accpt_rcpt"/>
</dbReference>
<dbReference type="EMBL" id="AFWT01000005">
    <property type="protein sequence ID" value="EGV32833.1"/>
    <property type="molecule type" value="Genomic_DNA"/>
</dbReference>
<dbReference type="AlphaFoldDB" id="G2DY41"/>
<dbReference type="Gene3D" id="1.10.287.950">
    <property type="entry name" value="Methyl-accepting chemotaxis protein"/>
    <property type="match status" value="1"/>
</dbReference>
<evidence type="ECO:0000313" key="11">
    <source>
        <dbReference type="Proteomes" id="UP000004200"/>
    </source>
</evidence>
<evidence type="ECO:0000256" key="4">
    <source>
        <dbReference type="ARBA" id="ARBA00029447"/>
    </source>
</evidence>
<reference evidence="10 11" key="1">
    <citation type="submission" date="2011-06" db="EMBL/GenBank/DDBJ databases">
        <title>The draft genome of Thiorhodococcus drewsii AZ1.</title>
        <authorList>
            <consortium name="US DOE Joint Genome Institute (JGI-PGF)"/>
            <person name="Lucas S."/>
            <person name="Han J."/>
            <person name="Lapidus A."/>
            <person name="Cheng J.-F."/>
            <person name="Goodwin L."/>
            <person name="Pitluck S."/>
            <person name="Peters L."/>
            <person name="Land M.L."/>
            <person name="Hauser L."/>
            <person name="Vogl K."/>
            <person name="Liu Z."/>
            <person name="Imhoff J."/>
            <person name="Thiel V."/>
            <person name="Frigaard N.-U."/>
            <person name="Bryant D.A."/>
            <person name="Woyke T.J."/>
        </authorList>
    </citation>
    <scope>NUCLEOTIDE SEQUENCE [LARGE SCALE GENOMIC DNA]</scope>
    <source>
        <strain evidence="10 11">AZ1</strain>
    </source>
</reference>
<organism evidence="10 11">
    <name type="scientific">Thiorhodococcus drewsii AZ1</name>
    <dbReference type="NCBI Taxonomy" id="765913"/>
    <lineage>
        <taxon>Bacteria</taxon>
        <taxon>Pseudomonadati</taxon>
        <taxon>Pseudomonadota</taxon>
        <taxon>Gammaproteobacteria</taxon>
        <taxon>Chromatiales</taxon>
        <taxon>Chromatiaceae</taxon>
        <taxon>Thiorhodococcus</taxon>
    </lineage>
</organism>
<dbReference type="Pfam" id="PF18575">
    <property type="entry name" value="HAMP_N3"/>
    <property type="match status" value="3"/>
</dbReference>
<dbReference type="PRINTS" id="PR00260">
    <property type="entry name" value="CHEMTRNSDUCR"/>
</dbReference>
<dbReference type="CDD" id="cd17527">
    <property type="entry name" value="HAMP_II"/>
    <property type="match status" value="3"/>
</dbReference>
<feature type="domain" description="Methyl-accepting transducer" evidence="8">
    <location>
        <begin position="629"/>
        <end position="844"/>
    </location>
</feature>
<proteinExistence type="inferred from homology"/>
<dbReference type="InterPro" id="IPR004089">
    <property type="entry name" value="MCPsignal_dom"/>
</dbReference>
<dbReference type="PANTHER" id="PTHR43531">
    <property type="entry name" value="PROTEIN ICFG"/>
    <property type="match status" value="1"/>
</dbReference>
<dbReference type="eggNOG" id="COG0840">
    <property type="taxonomic scope" value="Bacteria"/>
</dbReference>
<keyword evidence="7" id="KW-0472">Membrane</keyword>
<dbReference type="FunFam" id="1.10.287.950:FF:000001">
    <property type="entry name" value="Methyl-accepting chemotaxis sensory transducer"/>
    <property type="match status" value="1"/>
</dbReference>
<dbReference type="CDD" id="cd11386">
    <property type="entry name" value="MCP_signal"/>
    <property type="match status" value="1"/>
</dbReference>
<accession>G2DY41</accession>
<comment type="caution">
    <text evidence="10">The sequence shown here is derived from an EMBL/GenBank/DDBJ whole genome shotgun (WGS) entry which is preliminary data.</text>
</comment>
<evidence type="ECO:0000256" key="5">
    <source>
        <dbReference type="PROSITE-ProRule" id="PRU00284"/>
    </source>
</evidence>
<feature type="domain" description="HAMP" evidence="9">
    <location>
        <begin position="222"/>
        <end position="263"/>
    </location>
</feature>
<evidence type="ECO:0000259" key="8">
    <source>
        <dbReference type="PROSITE" id="PS50111"/>
    </source>
</evidence>
<dbReference type="STRING" id="765913.ThidrDRAFT_0953"/>
<dbReference type="CDD" id="cd17528">
    <property type="entry name" value="HAMP_III"/>
    <property type="match status" value="3"/>
</dbReference>
<evidence type="ECO:0000256" key="2">
    <source>
        <dbReference type="ARBA" id="ARBA00022500"/>
    </source>
</evidence>
<name>G2DY41_9GAMM</name>
<dbReference type="SMART" id="SM00283">
    <property type="entry name" value="MA"/>
    <property type="match status" value="1"/>
</dbReference>
<dbReference type="OrthoDB" id="5751409at2"/>
<evidence type="ECO:0000256" key="7">
    <source>
        <dbReference type="SAM" id="Phobius"/>
    </source>
</evidence>
<protein>
    <submittedName>
        <fullName evidence="10">Methyl-accepting chemotaxis sensory transducer</fullName>
    </submittedName>
</protein>
<dbReference type="SUPFAM" id="SSF58104">
    <property type="entry name" value="Methyl-accepting chemotaxis protein (MCP) signaling domain"/>
    <property type="match status" value="1"/>
</dbReference>
<dbReference type="Gene3D" id="1.20.120.1530">
    <property type="match status" value="4"/>
</dbReference>
<sequence length="902" mass="97861">MKLTVVKKMTLLVCTALLGIGLLALLNHQQMGKVYEAANYSTVNSVPSLVALDELRAHFSSLRIGIYRHLVSVDSATKEAIKREIDEDRAEVEKAAQIYRRLVSDETDKSFFDQEIALYEQYVAGLDALLMRSSVNGTEVVQDLAQDSRAIARQFEALLDEHFAYNVDLAKKAAALSETIRDGAFTLSLTVFGLTLVVVALLGFVITRGLLKQLGGEPDFAAGVANRIAVGDLSSRIDLRSGDDSSLMAAMKTMSESIQRLIDEIHHMASEHDQGDIDVRIDEGRFQGDFRLMAKGVNDMVAGHIAVKKKAMACVKSFGEGDMDAELELFPGKKRFINDTIEQVRGNIKGFITEMKHMASEHDLGDIDVRMDEGRFQGDFQVMAKGVNDMVGGHIAVKKKAMACVKSFGEGGMDAELELFPGKKRFINDTIEQVRGNIKGFITEMKHMASEHDLGDIDVRMDEGRFQGDFQVMAKGVNDMVAGHIAVKKKAMACVKSFGEGDMDAELERFPGKKRFINDTIEQVRGNIKALIEDTDTLAEAALAGRLDVRADAARHRGDFRRIVEGINATLDAVIGPVDEVMRVLALMERGDLSKRIETRYQGRLEELRETVNNTVEKLAQTILEVRVSADELTNASDQVSMTAQSLSQGATEQAASVEETSASMEQMSASVAQNTENATVTDGMAAKAAKEATEGGAAVKETVAAMKQIAQKIGIIDDIAYQTNLLALNAAIEAARAGEHGKGFAVVATEVRKLAERSQEAAQEIGEVASSSVELAERAGRLLDEIVPAIAKTSDLVQEIAAASSEQSSGVGQINSAMGQLNQTTQQNASASEELAATAEEMSGQAEQLQQMMNFFKTATDVDRIHAPDARPKLVSKAGDKVMPLADMTFPPSSDSDFVAF</sequence>
<dbReference type="GO" id="GO:0006935">
    <property type="term" value="P:chemotaxis"/>
    <property type="evidence" value="ECO:0007669"/>
    <property type="project" value="UniProtKB-KW"/>
</dbReference>
<dbReference type="GO" id="GO:0005886">
    <property type="term" value="C:plasma membrane"/>
    <property type="evidence" value="ECO:0007669"/>
    <property type="project" value="TreeGrafter"/>
</dbReference>
<gene>
    <name evidence="10" type="ORF">ThidrDRAFT_0953</name>
</gene>
<dbReference type="PANTHER" id="PTHR43531:SF11">
    <property type="entry name" value="METHYL-ACCEPTING CHEMOTAXIS PROTEIN 3"/>
    <property type="match status" value="1"/>
</dbReference>
<feature type="coiled-coil region" evidence="6">
    <location>
        <begin position="815"/>
        <end position="853"/>
    </location>
</feature>
<keyword evidence="3 5" id="KW-0807">Transducer</keyword>
<evidence type="ECO:0000256" key="6">
    <source>
        <dbReference type="SAM" id="Coils"/>
    </source>
</evidence>
<comment type="similarity">
    <text evidence="4">Belongs to the methyl-accepting chemotaxis (MCP) protein family.</text>
</comment>
<dbReference type="Pfam" id="PF12729">
    <property type="entry name" value="4HB_MCP_1"/>
    <property type="match status" value="1"/>
</dbReference>
<dbReference type="Pfam" id="PF18947">
    <property type="entry name" value="HAMP_2"/>
    <property type="match status" value="1"/>
</dbReference>
<dbReference type="Proteomes" id="UP000004200">
    <property type="component" value="Unassembled WGS sequence"/>
</dbReference>
<dbReference type="InterPro" id="IPR003660">
    <property type="entry name" value="HAMP_dom"/>
</dbReference>
<evidence type="ECO:0000256" key="3">
    <source>
        <dbReference type="ARBA" id="ARBA00023224"/>
    </source>
</evidence>
<dbReference type="Pfam" id="PF00672">
    <property type="entry name" value="HAMP"/>
    <property type="match status" value="1"/>
</dbReference>
<dbReference type="InterPro" id="IPR024478">
    <property type="entry name" value="HlyB_4HB_MCP"/>
</dbReference>
<dbReference type="PATRIC" id="fig|765913.3.peg.975"/>
<dbReference type="GO" id="GO:0007165">
    <property type="term" value="P:signal transduction"/>
    <property type="evidence" value="ECO:0007669"/>
    <property type="project" value="UniProtKB-KW"/>
</dbReference>
<dbReference type="Pfam" id="PF00015">
    <property type="entry name" value="MCPsignal"/>
    <property type="match status" value="1"/>
</dbReference>
<feature type="domain" description="HAMP" evidence="9">
    <location>
        <begin position="572"/>
        <end position="624"/>
    </location>
</feature>
<keyword evidence="2" id="KW-0145">Chemotaxis</keyword>
<dbReference type="PROSITE" id="PS50111">
    <property type="entry name" value="CHEMOTAXIS_TRANSDUC_2"/>
    <property type="match status" value="1"/>
</dbReference>
<comment type="subcellular location">
    <subcellularLocation>
        <location evidence="1">Membrane</location>
    </subcellularLocation>
</comment>
<dbReference type="GO" id="GO:0004888">
    <property type="term" value="F:transmembrane signaling receptor activity"/>
    <property type="evidence" value="ECO:0007669"/>
    <property type="project" value="InterPro"/>
</dbReference>
<evidence type="ECO:0000313" key="10">
    <source>
        <dbReference type="EMBL" id="EGV32833.1"/>
    </source>
</evidence>
<dbReference type="InterPro" id="IPR051310">
    <property type="entry name" value="MCP_chemotaxis"/>
</dbReference>
<dbReference type="InterPro" id="IPR041395">
    <property type="entry name" value="McpB_HAMP_3rd"/>
</dbReference>
<dbReference type="PROSITE" id="PS50885">
    <property type="entry name" value="HAMP"/>
    <property type="match status" value="2"/>
</dbReference>